<proteinExistence type="predicted"/>
<dbReference type="RefSeq" id="WP_262575551.1">
    <property type="nucleotide sequence ID" value="NZ_JAOQKJ010000013.1"/>
</dbReference>
<reference evidence="2 3" key="1">
    <citation type="journal article" date="2021" name="ISME Commun">
        <title>Automated analysis of genomic sequences facilitates high-throughput and comprehensive description of bacteria.</title>
        <authorList>
            <person name="Hitch T.C.A."/>
        </authorList>
    </citation>
    <scope>NUCLEOTIDE SEQUENCE [LARGE SCALE GENOMIC DNA]</scope>
    <source>
        <strain evidence="2 3">Sanger_18</strain>
    </source>
</reference>
<feature type="transmembrane region" description="Helical" evidence="1">
    <location>
        <begin position="113"/>
        <end position="133"/>
    </location>
</feature>
<keyword evidence="3" id="KW-1185">Reference proteome</keyword>
<keyword evidence="1" id="KW-1133">Transmembrane helix</keyword>
<accession>A0ABT2T5F4</accession>
<organism evidence="2 3">
    <name type="scientific">Suilimivivens aceti</name>
    <dbReference type="NCBI Taxonomy" id="2981774"/>
    <lineage>
        <taxon>Bacteria</taxon>
        <taxon>Bacillati</taxon>
        <taxon>Bacillota</taxon>
        <taxon>Clostridia</taxon>
        <taxon>Lachnospirales</taxon>
        <taxon>Lachnospiraceae</taxon>
        <taxon>Suilimivivens</taxon>
    </lineage>
</organism>
<evidence type="ECO:0000256" key="1">
    <source>
        <dbReference type="SAM" id="Phobius"/>
    </source>
</evidence>
<feature type="transmembrane region" description="Helical" evidence="1">
    <location>
        <begin position="12"/>
        <end position="33"/>
    </location>
</feature>
<dbReference type="EMBL" id="JAOQKJ010000013">
    <property type="protein sequence ID" value="MCU6745500.1"/>
    <property type="molecule type" value="Genomic_DNA"/>
</dbReference>
<comment type="caution">
    <text evidence="2">The sequence shown here is derived from an EMBL/GenBank/DDBJ whole genome shotgun (WGS) entry which is preliminary data.</text>
</comment>
<feature type="transmembrane region" description="Helical" evidence="1">
    <location>
        <begin position="79"/>
        <end position="101"/>
    </location>
</feature>
<dbReference type="Proteomes" id="UP001652432">
    <property type="component" value="Unassembled WGS sequence"/>
</dbReference>
<keyword evidence="1" id="KW-0812">Transmembrane</keyword>
<sequence>MMNLIADSRKNGKAEFIFGIILAVVLIVLLGLGVQSFGGGSGVKIGYYIDVPSLFFLVLGCLAFGMIAVEKTLMGFLRVAEALVIPFSVMETMIQMLYVLHHVNEITKLGPNVAVALCSTLYALIIYVVVRLIRFRKERQKVC</sequence>
<protein>
    <submittedName>
        <fullName evidence="2">Uncharacterized protein</fullName>
    </submittedName>
</protein>
<evidence type="ECO:0000313" key="3">
    <source>
        <dbReference type="Proteomes" id="UP001652432"/>
    </source>
</evidence>
<evidence type="ECO:0000313" key="2">
    <source>
        <dbReference type="EMBL" id="MCU6745500.1"/>
    </source>
</evidence>
<name>A0ABT2T5F4_9FIRM</name>
<keyword evidence="1" id="KW-0472">Membrane</keyword>
<gene>
    <name evidence="2" type="ORF">OCV77_13565</name>
</gene>
<feature type="transmembrane region" description="Helical" evidence="1">
    <location>
        <begin position="45"/>
        <end position="67"/>
    </location>
</feature>